<keyword evidence="3" id="KW-1185">Reference proteome</keyword>
<dbReference type="SUPFAM" id="SSF55909">
    <property type="entry name" value="Pentein"/>
    <property type="match status" value="1"/>
</dbReference>
<name>A0ABU5EMX8_9FLAO</name>
<dbReference type="Gene3D" id="3.75.10.10">
    <property type="entry name" value="L-arginine/glycine Amidinotransferase, Chain A"/>
    <property type="match status" value="1"/>
</dbReference>
<proteinExistence type="predicted"/>
<evidence type="ECO:0000256" key="1">
    <source>
        <dbReference type="ARBA" id="ARBA00022801"/>
    </source>
</evidence>
<evidence type="ECO:0000313" key="3">
    <source>
        <dbReference type="Proteomes" id="UP001285855"/>
    </source>
</evidence>
<dbReference type="PROSITE" id="PS51257">
    <property type="entry name" value="PROKAR_LIPOPROTEIN"/>
    <property type="match status" value="1"/>
</dbReference>
<dbReference type="RefSeq" id="WP_320556165.1">
    <property type="nucleotide sequence ID" value="NZ_JAXDAE010000010.1"/>
</dbReference>
<dbReference type="Pfam" id="PF04371">
    <property type="entry name" value="PAD_porph"/>
    <property type="match status" value="1"/>
</dbReference>
<keyword evidence="1" id="KW-0378">Hydrolase</keyword>
<dbReference type="Proteomes" id="UP001285855">
    <property type="component" value="Unassembled WGS sequence"/>
</dbReference>
<protein>
    <submittedName>
        <fullName evidence="2">Agmatine deiminase family protein</fullName>
    </submittedName>
</protein>
<evidence type="ECO:0000313" key="2">
    <source>
        <dbReference type="EMBL" id="MDY2587814.1"/>
    </source>
</evidence>
<dbReference type="PANTHER" id="PTHR31377">
    <property type="entry name" value="AGMATINE DEIMINASE-RELATED"/>
    <property type="match status" value="1"/>
</dbReference>
<reference evidence="2 3" key="1">
    <citation type="submission" date="2023-11" db="EMBL/GenBank/DDBJ databases">
        <title>Winogradskyella pelagius sp. nov., isolated from coastal sediment.</title>
        <authorList>
            <person name="Li F."/>
        </authorList>
    </citation>
    <scope>NUCLEOTIDE SEQUENCE [LARGE SCALE GENOMIC DNA]</scope>
    <source>
        <strain evidence="2 3">KCTC 23502</strain>
    </source>
</reference>
<organism evidence="2 3">
    <name type="scientific">Winogradskyella aquimaris</name>
    <dbReference type="NCBI Taxonomy" id="864074"/>
    <lineage>
        <taxon>Bacteria</taxon>
        <taxon>Pseudomonadati</taxon>
        <taxon>Bacteroidota</taxon>
        <taxon>Flavobacteriia</taxon>
        <taxon>Flavobacteriales</taxon>
        <taxon>Flavobacteriaceae</taxon>
        <taxon>Winogradskyella</taxon>
    </lineage>
</organism>
<comment type="caution">
    <text evidence="2">The sequence shown here is derived from an EMBL/GenBank/DDBJ whole genome shotgun (WGS) entry which is preliminary data.</text>
</comment>
<gene>
    <name evidence="2" type="ORF">SNF14_10710</name>
</gene>
<dbReference type="PANTHER" id="PTHR31377:SF0">
    <property type="entry name" value="AGMATINE DEIMINASE-RELATED"/>
    <property type="match status" value="1"/>
</dbReference>
<dbReference type="EMBL" id="JAXDAE010000010">
    <property type="protein sequence ID" value="MDY2587814.1"/>
    <property type="molecule type" value="Genomic_DNA"/>
</dbReference>
<sequence>MRILIFVLPLIVLSCAKKTSETKEYSYPPEWYPHQAVWIDFHDDSHIPVPDTRARFEIIEKLQDKVPVKVLVDGDVAALKLDSLIEANGLNPNRITIVTHEQPNWAMRDAGPIFLSNGDSLMIADFQWNGYAGKHADDLERGQIDNDLAERYGWKIKSSEFAAEGGGLEVNENVILSFKHHGLSRNPGKSLKEIEAEYLKMYNKKKMIWIEESMLLETPGRKIDNYYGQGANQHIDAYFRFVNDSTILTPVIAESEKDNSPIQRRDYDAIQKNLEQLKKETNTNGKPFTIVEIPMPDISLYTYKVSAQQYMVDEFHEMTLGEDVIFVPIMGYSNFLITNGAVLVSEYWREGLPLKEKEKDEEMKKILSEYFPDREIIGIKNALLLNWNGGGIHCQTQQEPKLN</sequence>
<accession>A0ABU5EMX8</accession>
<dbReference type="InterPro" id="IPR007466">
    <property type="entry name" value="Peptidyl-Arg-deiminase_porph"/>
</dbReference>